<protein>
    <recommendedName>
        <fullName evidence="8">TonB-dependent receptor plug domain-containing protein</fullName>
    </recommendedName>
</protein>
<dbReference type="PANTHER" id="PTHR30069">
    <property type="entry name" value="TONB-DEPENDENT OUTER MEMBRANE RECEPTOR"/>
    <property type="match status" value="1"/>
</dbReference>
<dbReference type="KEGG" id="tbn:TBH_C2561"/>
<dbReference type="Gene3D" id="2.40.170.20">
    <property type="entry name" value="TonB-dependent receptor, beta-barrel domain"/>
    <property type="match status" value="1"/>
</dbReference>
<evidence type="ECO:0000256" key="7">
    <source>
        <dbReference type="ARBA" id="ARBA00023237"/>
    </source>
</evidence>
<organism evidence="9 10">
    <name type="scientific">Thiolapillus brandeum</name>
    <dbReference type="NCBI Taxonomy" id="1076588"/>
    <lineage>
        <taxon>Bacteria</taxon>
        <taxon>Pseudomonadati</taxon>
        <taxon>Pseudomonadota</taxon>
        <taxon>Gammaproteobacteria</taxon>
        <taxon>Chromatiales</taxon>
        <taxon>Sedimenticolaceae</taxon>
        <taxon>Thiolapillus</taxon>
    </lineage>
</organism>
<keyword evidence="5" id="KW-0732">Signal</keyword>
<keyword evidence="6" id="KW-0472">Membrane</keyword>
<dbReference type="EMBL" id="AP012273">
    <property type="protein sequence ID" value="BAO45467.1"/>
    <property type="molecule type" value="Genomic_DNA"/>
</dbReference>
<keyword evidence="4" id="KW-0812">Transmembrane</keyword>
<evidence type="ECO:0000313" key="9">
    <source>
        <dbReference type="EMBL" id="BAO45467.1"/>
    </source>
</evidence>
<accession>A0A7U6GKR7</accession>
<proteinExistence type="predicted"/>
<dbReference type="InterPro" id="IPR037066">
    <property type="entry name" value="Plug_dom_sf"/>
</dbReference>
<evidence type="ECO:0000259" key="8">
    <source>
        <dbReference type="Pfam" id="PF07715"/>
    </source>
</evidence>
<evidence type="ECO:0000256" key="1">
    <source>
        <dbReference type="ARBA" id="ARBA00004571"/>
    </source>
</evidence>
<keyword evidence="10" id="KW-1185">Reference proteome</keyword>
<dbReference type="GO" id="GO:0044718">
    <property type="term" value="P:siderophore transmembrane transport"/>
    <property type="evidence" value="ECO:0007669"/>
    <property type="project" value="TreeGrafter"/>
</dbReference>
<comment type="subcellular location">
    <subcellularLocation>
        <location evidence="1">Cell outer membrane</location>
        <topology evidence="1">Multi-pass membrane protein</topology>
    </subcellularLocation>
</comment>
<evidence type="ECO:0000313" key="10">
    <source>
        <dbReference type="Proteomes" id="UP000031631"/>
    </source>
</evidence>
<dbReference type="AlphaFoldDB" id="A0A7U6GKR7"/>
<sequence length="739" mass="85209">MPYLRFGHCPSPMLILLSAMMLISRVEGATNDLLSLELEDLSQVAVMNTAATLTATDTRHTPASMVRITREDILRSGARTLDELLDIYVPGLAYMYKLEGTQLGIRGIISDRNNKILLTVNGRNMSVKTRDGGAITERWFSTLGDIRSVTVISSPGSAVYGPGAIAGVIDIETFDSNSFEGTDFSLRGGAGEEFLSGEMRYGHKFDENTGLFFYYGMDDYSGADDAPHKLAFDMVNQPWPGGNNILIEANEDFPFRTTADNGAFEDMLRHKLHLQLDGENYSLWARYTRSGLAIPTSQHQFRYLNLENLQHTGTANQQLTLFGSYTQEISEKTRLEYSLSYLLSDVLISRYGRNSIRGGLRNWREDNATLNITAHHSPSAEQNIALGMEFIYNRFGRQGWLYEEYDDTLKTPPGSPGVPDPLEDGTEWHSNMLSFFGEYQWLMNEQWTAFAGIRLDKHRYTPWMFSPRLALIYSPDINQSYKLSYDHSVRHADDLDLYLQNQLESGKGDVEKIDHLEFIYTKTLYQKLQFDLSTYFNHHQVVSFNPEKFITEYLGTLDTFGMEAQLSYHQDRFDLYFSHAFTKQLDFDLEDPQLEEQNISASVYGYGNDLANWNNHISKLRFDYRFSNRLTWNNSLRIYWGMPGAVDMADYNRNRELPYSWERFRLPLYEDSKRAFEESLFLNTGLDYRAGRNLSIHLNAYNLLGLFDEDYNKRNYFLRTSHYRDTEPAIALRFTYRLD</sequence>
<gene>
    <name evidence="9" type="ORF">TBH_C2561</name>
</gene>
<evidence type="ECO:0000256" key="5">
    <source>
        <dbReference type="ARBA" id="ARBA00022729"/>
    </source>
</evidence>
<evidence type="ECO:0000256" key="2">
    <source>
        <dbReference type="ARBA" id="ARBA00022448"/>
    </source>
</evidence>
<dbReference type="OrthoDB" id="9764669at2"/>
<reference evidence="9 10" key="1">
    <citation type="journal article" date="2014" name="PLoS ONE">
        <title>Physiological and genomic features of a novel sulfur-oxidizing gammaproteobacterium belonging to a previously uncultivated symbiotic lineage isolated from a hydrothermal vent.</title>
        <authorList>
            <person name="Nunoura T."/>
            <person name="Takaki Y."/>
            <person name="Kazama H."/>
            <person name="Kakuta J."/>
            <person name="Shimamura S."/>
            <person name="Makita H."/>
            <person name="Hirai M."/>
            <person name="Miyazaki M."/>
            <person name="Takai K."/>
        </authorList>
    </citation>
    <scope>NUCLEOTIDE SEQUENCE [LARGE SCALE GENOMIC DNA]</scope>
    <source>
        <strain evidence="9 10">Hiromi1</strain>
    </source>
</reference>
<feature type="domain" description="TonB-dependent receptor plug" evidence="8">
    <location>
        <begin position="58"/>
        <end position="168"/>
    </location>
</feature>
<dbReference type="GO" id="GO:0009279">
    <property type="term" value="C:cell outer membrane"/>
    <property type="evidence" value="ECO:0007669"/>
    <property type="project" value="UniProtKB-SubCell"/>
</dbReference>
<keyword evidence="3" id="KW-1134">Transmembrane beta strand</keyword>
<dbReference type="InterPro" id="IPR036942">
    <property type="entry name" value="Beta-barrel_TonB_sf"/>
</dbReference>
<dbReference type="InterPro" id="IPR012910">
    <property type="entry name" value="Plug_dom"/>
</dbReference>
<dbReference type="Gene3D" id="2.170.130.10">
    <property type="entry name" value="TonB-dependent receptor, plug domain"/>
    <property type="match status" value="1"/>
</dbReference>
<evidence type="ECO:0000256" key="6">
    <source>
        <dbReference type="ARBA" id="ARBA00023136"/>
    </source>
</evidence>
<name>A0A7U6GKR7_9GAMM</name>
<dbReference type="PANTHER" id="PTHR30069:SF29">
    <property type="entry name" value="HEMOGLOBIN AND HEMOGLOBIN-HAPTOGLOBIN-BINDING PROTEIN 1-RELATED"/>
    <property type="match status" value="1"/>
</dbReference>
<dbReference type="InterPro" id="IPR039426">
    <property type="entry name" value="TonB-dep_rcpt-like"/>
</dbReference>
<dbReference type="Pfam" id="PF07715">
    <property type="entry name" value="Plug"/>
    <property type="match status" value="1"/>
</dbReference>
<evidence type="ECO:0000256" key="4">
    <source>
        <dbReference type="ARBA" id="ARBA00022692"/>
    </source>
</evidence>
<keyword evidence="2" id="KW-0813">Transport</keyword>
<dbReference type="SUPFAM" id="SSF56935">
    <property type="entry name" value="Porins"/>
    <property type="match status" value="1"/>
</dbReference>
<dbReference type="GO" id="GO:0015344">
    <property type="term" value="F:siderophore uptake transmembrane transporter activity"/>
    <property type="evidence" value="ECO:0007669"/>
    <property type="project" value="TreeGrafter"/>
</dbReference>
<keyword evidence="7" id="KW-0998">Cell outer membrane</keyword>
<evidence type="ECO:0000256" key="3">
    <source>
        <dbReference type="ARBA" id="ARBA00022452"/>
    </source>
</evidence>
<dbReference type="Proteomes" id="UP000031631">
    <property type="component" value="Chromosome"/>
</dbReference>